<evidence type="ECO:0000313" key="2">
    <source>
        <dbReference type="Proteomes" id="UP000694414"/>
    </source>
</evidence>
<accession>A0A8C9A579</accession>
<organism evidence="1 2">
    <name type="scientific">Prolemur simus</name>
    <name type="common">Greater bamboo lemur</name>
    <name type="synonym">Hapalemur simus</name>
    <dbReference type="NCBI Taxonomy" id="1328070"/>
    <lineage>
        <taxon>Eukaryota</taxon>
        <taxon>Metazoa</taxon>
        <taxon>Chordata</taxon>
        <taxon>Craniata</taxon>
        <taxon>Vertebrata</taxon>
        <taxon>Euteleostomi</taxon>
        <taxon>Mammalia</taxon>
        <taxon>Eutheria</taxon>
        <taxon>Euarchontoglires</taxon>
        <taxon>Primates</taxon>
        <taxon>Strepsirrhini</taxon>
        <taxon>Lemuriformes</taxon>
        <taxon>Lemuridae</taxon>
        <taxon>Prolemur</taxon>
    </lineage>
</organism>
<dbReference type="Proteomes" id="UP000694414">
    <property type="component" value="Unplaced"/>
</dbReference>
<dbReference type="AlphaFoldDB" id="A0A8C9A579"/>
<dbReference type="Ensembl" id="ENSPSMT00000031040.1">
    <property type="protein sequence ID" value="ENSPSMP00000026816.1"/>
    <property type="gene ID" value="ENSPSMG00000018797.1"/>
</dbReference>
<reference evidence="1" key="2">
    <citation type="submission" date="2025-09" db="UniProtKB">
        <authorList>
            <consortium name="Ensembl"/>
        </authorList>
    </citation>
    <scope>IDENTIFICATION</scope>
</reference>
<keyword evidence="2" id="KW-1185">Reference proteome</keyword>
<sequence>MLAISYPVLHEALACVTPLHPYPSAAGSIGSHLPSLVLRSHRKEQHSFPLLQRPGREVEAHSGPGCPGFAWPALPATPL</sequence>
<reference evidence="1" key="1">
    <citation type="submission" date="2025-08" db="UniProtKB">
        <authorList>
            <consortium name="Ensembl"/>
        </authorList>
    </citation>
    <scope>IDENTIFICATION</scope>
</reference>
<name>A0A8C9A579_PROSS</name>
<evidence type="ECO:0000313" key="1">
    <source>
        <dbReference type="Ensembl" id="ENSPSMP00000026816.1"/>
    </source>
</evidence>
<protein>
    <submittedName>
        <fullName evidence="1">Uncharacterized protein</fullName>
    </submittedName>
</protein>
<proteinExistence type="predicted"/>